<reference evidence="2 3" key="2">
    <citation type="submission" date="2019-04" db="EMBL/GenBank/DDBJ databases">
        <title>The genome sequence of big-headed turtle.</title>
        <authorList>
            <person name="Gong S."/>
        </authorList>
    </citation>
    <scope>NUCLEOTIDE SEQUENCE [LARGE SCALE GENOMIC DNA]</scope>
    <source>
        <strain evidence="2">DO16091913</strain>
        <tissue evidence="2">Muscle</tissue>
    </source>
</reference>
<accession>A0A4D9E5T9</accession>
<feature type="region of interest" description="Disordered" evidence="1">
    <location>
        <begin position="67"/>
        <end position="90"/>
    </location>
</feature>
<name>A0A4D9E5T9_9SAUR</name>
<sequence length="166" mass="19338">MIPGLINTPKRLHLRNKHLAKALQQGMIFEAVFITYLILNWQEPLLEVLQFSFIEKLHNSSGIEGTKVNTRTLNSPTKNHRQEPRATAQELAVRNSSAKDRIWNDVDSCRSGVQLKRHRRDLGAKEQQNWQNWSRTKSNTVARSRSWMHYKCKSVYFMFVGNGVYV</sequence>
<organism evidence="2 3">
    <name type="scientific">Platysternon megacephalum</name>
    <name type="common">big-headed turtle</name>
    <dbReference type="NCBI Taxonomy" id="55544"/>
    <lineage>
        <taxon>Eukaryota</taxon>
        <taxon>Metazoa</taxon>
        <taxon>Chordata</taxon>
        <taxon>Craniata</taxon>
        <taxon>Vertebrata</taxon>
        <taxon>Euteleostomi</taxon>
        <taxon>Archelosauria</taxon>
        <taxon>Testudinata</taxon>
        <taxon>Testudines</taxon>
        <taxon>Cryptodira</taxon>
        <taxon>Durocryptodira</taxon>
        <taxon>Testudinoidea</taxon>
        <taxon>Platysternidae</taxon>
        <taxon>Platysternon</taxon>
    </lineage>
</organism>
<dbReference type="AlphaFoldDB" id="A0A4D9E5T9"/>
<evidence type="ECO:0000256" key="1">
    <source>
        <dbReference type="SAM" id="MobiDB-lite"/>
    </source>
</evidence>
<evidence type="ECO:0000313" key="2">
    <source>
        <dbReference type="EMBL" id="TFK05649.1"/>
    </source>
</evidence>
<feature type="compositionally biased region" description="Polar residues" evidence="1">
    <location>
        <begin position="67"/>
        <end position="77"/>
    </location>
</feature>
<proteinExistence type="predicted"/>
<dbReference type="Proteomes" id="UP000297703">
    <property type="component" value="Unassembled WGS sequence"/>
</dbReference>
<evidence type="ECO:0000313" key="3">
    <source>
        <dbReference type="Proteomes" id="UP000297703"/>
    </source>
</evidence>
<reference evidence="2 3" key="1">
    <citation type="submission" date="2019-04" db="EMBL/GenBank/DDBJ databases">
        <title>Draft genome of the big-headed turtle Platysternon megacephalum.</title>
        <authorList>
            <person name="Gong S."/>
        </authorList>
    </citation>
    <scope>NUCLEOTIDE SEQUENCE [LARGE SCALE GENOMIC DNA]</scope>
    <source>
        <strain evidence="2">DO16091913</strain>
        <tissue evidence="2">Muscle</tissue>
    </source>
</reference>
<dbReference type="EMBL" id="QXTE01000110">
    <property type="protein sequence ID" value="TFK05649.1"/>
    <property type="molecule type" value="Genomic_DNA"/>
</dbReference>
<gene>
    <name evidence="2" type="ORF">DR999_PMT11700</name>
</gene>
<comment type="caution">
    <text evidence="2">The sequence shown here is derived from an EMBL/GenBank/DDBJ whole genome shotgun (WGS) entry which is preliminary data.</text>
</comment>
<keyword evidence="3" id="KW-1185">Reference proteome</keyword>
<protein>
    <submittedName>
        <fullName evidence="2">Voltage-dependent T-type calcium channel subunit alpha-1G</fullName>
    </submittedName>
</protein>